<reference evidence="1 2" key="1">
    <citation type="submission" date="2011-08" db="EMBL/GenBank/DDBJ databases">
        <authorList>
            <person name="Weinstock G."/>
            <person name="Sodergren E."/>
            <person name="Clifton S."/>
            <person name="Fulton L."/>
            <person name="Fulton B."/>
            <person name="Courtney L."/>
            <person name="Fronick C."/>
            <person name="Harrison M."/>
            <person name="Strong C."/>
            <person name="Farmer C."/>
            <person name="Delahaunty K."/>
            <person name="Markovic C."/>
            <person name="Hall O."/>
            <person name="Minx P."/>
            <person name="Tomlinson C."/>
            <person name="Mitreva M."/>
            <person name="Hou S."/>
            <person name="Chen J."/>
            <person name="Wollam A."/>
            <person name="Pepin K.H."/>
            <person name="Johnson M."/>
            <person name="Bhonagiri V."/>
            <person name="Zhang X."/>
            <person name="Suruliraj S."/>
            <person name="Warren W."/>
            <person name="Chinwalla A."/>
            <person name="Mardis E.R."/>
            <person name="Wilson R.K."/>
        </authorList>
    </citation>
    <scope>NUCLEOTIDE SEQUENCE [LARGE SCALE GENOMIC DNA]</scope>
    <source>
        <strain evidence="1 2">F0357</strain>
    </source>
</reference>
<proteinExistence type="predicted"/>
<comment type="caution">
    <text evidence="1">The sequence shown here is derived from an EMBL/GenBank/DDBJ whole genome shotgun (WGS) entry which is preliminary data.</text>
</comment>
<evidence type="ECO:0000313" key="1">
    <source>
        <dbReference type="EMBL" id="EHM42424.1"/>
    </source>
</evidence>
<dbReference type="OrthoDB" id="1654682at2"/>
<evidence type="ECO:0000313" key="2">
    <source>
        <dbReference type="Proteomes" id="UP000005481"/>
    </source>
</evidence>
<dbReference type="EMBL" id="AGCJ01000018">
    <property type="protein sequence ID" value="EHM42424.1"/>
    <property type="molecule type" value="Genomic_DNA"/>
</dbReference>
<sequence>MNKQDVIEAVRKIVAAPSAYEGLKKAGQAYLDAVGTERENAAAAVLVEEAKADISTVDETIAFAGSPVAAEVLGEAGAKALEAHARDIKARGAEYCDCDACTAALDVVKNEKVLLS</sequence>
<dbReference type="Proteomes" id="UP000005481">
    <property type="component" value="Unassembled WGS sequence"/>
</dbReference>
<protein>
    <submittedName>
        <fullName evidence="1">Uncharacterized protein</fullName>
    </submittedName>
</protein>
<gene>
    <name evidence="1" type="ORF">HMPREF0080_00557</name>
</gene>
<organism evidence="1 2">
    <name type="scientific">Anaeroglobus geminatus F0357</name>
    <dbReference type="NCBI Taxonomy" id="861450"/>
    <lineage>
        <taxon>Bacteria</taxon>
        <taxon>Bacillati</taxon>
        <taxon>Bacillota</taxon>
        <taxon>Negativicutes</taxon>
        <taxon>Veillonellales</taxon>
        <taxon>Veillonellaceae</taxon>
        <taxon>Anaeroglobus</taxon>
    </lineage>
</organism>
<dbReference type="AlphaFoldDB" id="G9YFZ4"/>
<keyword evidence="2" id="KW-1185">Reference proteome</keyword>
<dbReference type="HOGENOM" id="CLU_144126_0_0_9"/>
<accession>G9YFZ4</accession>
<dbReference type="RefSeq" id="WP_006789545.1">
    <property type="nucleotide sequence ID" value="NZ_JH417572.1"/>
</dbReference>
<dbReference type="eggNOG" id="ENOG50330TH">
    <property type="taxonomic scope" value="Bacteria"/>
</dbReference>
<name>G9YFZ4_9FIRM</name>
<dbReference type="STRING" id="861450.HMPREF0080_00557"/>